<protein>
    <submittedName>
        <fullName evidence="1">Uncharacterized protein</fullName>
    </submittedName>
</protein>
<reference evidence="1 2" key="1">
    <citation type="submission" date="2020-07" db="EMBL/GenBank/DDBJ databases">
        <title>Complete genome sequence of Rhizobium phaseoli phage Palo.</title>
        <authorList>
            <person name="Nabhani A."/>
            <person name="Rushing L."/>
            <person name="Newkirk H."/>
            <person name="Gonzalez C."/>
            <person name="Young R."/>
            <person name="Liu M."/>
        </authorList>
    </citation>
    <scope>NUCLEOTIDE SEQUENCE [LARGE SCALE GENOMIC DNA]</scope>
</reference>
<evidence type="ECO:0000313" key="1">
    <source>
        <dbReference type="EMBL" id="QOE32066.1"/>
    </source>
</evidence>
<name>A0A7L8G4H9_9CAUD</name>
<sequence length="113" mass="13539">MKPHDQSELLTMFYNQYSLWILNGAPESITVPFSRKQGLCDNLYFFIREQEMHLRDFSACKEMTRQFELAGLNYNLPFNRSLDDLFAEGKRMECHLNRQRTQWALQHSTLIHH</sequence>
<gene>
    <name evidence="1" type="ORF">CPT_Palo_007</name>
</gene>
<keyword evidence="2" id="KW-1185">Reference proteome</keyword>
<dbReference type="EMBL" id="MT708544">
    <property type="protein sequence ID" value="QOE32066.1"/>
    <property type="molecule type" value="Genomic_DNA"/>
</dbReference>
<proteinExistence type="predicted"/>
<evidence type="ECO:0000313" key="2">
    <source>
        <dbReference type="Proteomes" id="UP000516590"/>
    </source>
</evidence>
<dbReference type="Proteomes" id="UP000516590">
    <property type="component" value="Segment"/>
</dbReference>
<accession>A0A7L8G4H9</accession>
<organism evidence="1 2">
    <name type="scientific">Rhizobium phage Palo</name>
    <dbReference type="NCBI Taxonomy" id="2767573"/>
    <lineage>
        <taxon>Viruses</taxon>
        <taxon>Duplodnaviria</taxon>
        <taxon>Heunggongvirae</taxon>
        <taxon>Uroviricota</taxon>
        <taxon>Caudoviricetes</taxon>
        <taxon>Autographivirales</taxon>
        <taxon>Dunnvirinae</taxon>
        <taxon>Palovirus</taxon>
        <taxon>Palovirus palo</taxon>
    </lineage>
</organism>